<dbReference type="RefSeq" id="WP_166933538.1">
    <property type="nucleotide sequence ID" value="NZ_BAAADD010000003.1"/>
</dbReference>
<comment type="similarity">
    <text evidence="1">Belongs to the LysR transcriptional regulatory family.</text>
</comment>
<keyword evidence="4" id="KW-0804">Transcription</keyword>
<evidence type="ECO:0000256" key="3">
    <source>
        <dbReference type="ARBA" id="ARBA00023125"/>
    </source>
</evidence>
<dbReference type="InterPro" id="IPR005119">
    <property type="entry name" value="LysR_subst-bd"/>
</dbReference>
<dbReference type="PANTHER" id="PTHR30537:SF3">
    <property type="entry name" value="TRANSCRIPTIONAL REGULATORY PROTEIN"/>
    <property type="match status" value="1"/>
</dbReference>
<feature type="domain" description="HTH lysR-type" evidence="5">
    <location>
        <begin position="27"/>
        <end position="79"/>
    </location>
</feature>
<dbReference type="Gene3D" id="1.10.10.10">
    <property type="entry name" value="Winged helix-like DNA-binding domain superfamily/Winged helix DNA-binding domain"/>
    <property type="match status" value="1"/>
</dbReference>
<organism evidence="6 7">
    <name type="scientific">Rhizomicrobium electricum</name>
    <dbReference type="NCBI Taxonomy" id="480070"/>
    <lineage>
        <taxon>Bacteria</taxon>
        <taxon>Pseudomonadati</taxon>
        <taxon>Pseudomonadota</taxon>
        <taxon>Alphaproteobacteria</taxon>
        <taxon>Micropepsales</taxon>
        <taxon>Micropepsaceae</taxon>
        <taxon>Rhizomicrobium</taxon>
    </lineage>
</organism>
<dbReference type="InterPro" id="IPR036388">
    <property type="entry name" value="WH-like_DNA-bd_sf"/>
</dbReference>
<name>A0ABN1EGR4_9PROT</name>
<dbReference type="Pfam" id="PF03466">
    <property type="entry name" value="LysR_substrate"/>
    <property type="match status" value="1"/>
</dbReference>
<keyword evidence="2" id="KW-0805">Transcription regulation</keyword>
<evidence type="ECO:0000259" key="5">
    <source>
        <dbReference type="PROSITE" id="PS50931"/>
    </source>
</evidence>
<dbReference type="SUPFAM" id="SSF46785">
    <property type="entry name" value="Winged helix' DNA-binding domain"/>
    <property type="match status" value="1"/>
</dbReference>
<dbReference type="PRINTS" id="PR00039">
    <property type="entry name" value="HTHLYSR"/>
</dbReference>
<accession>A0ABN1EGR4</accession>
<keyword evidence="7" id="KW-1185">Reference proteome</keyword>
<dbReference type="Gene3D" id="3.40.190.290">
    <property type="match status" value="1"/>
</dbReference>
<gene>
    <name evidence="6" type="ORF">GCM10008942_12140</name>
</gene>
<dbReference type="PANTHER" id="PTHR30537">
    <property type="entry name" value="HTH-TYPE TRANSCRIPTIONAL REGULATOR"/>
    <property type="match status" value="1"/>
</dbReference>
<dbReference type="EMBL" id="BAAADD010000003">
    <property type="protein sequence ID" value="GAA0565369.1"/>
    <property type="molecule type" value="Genomic_DNA"/>
</dbReference>
<dbReference type="SUPFAM" id="SSF53850">
    <property type="entry name" value="Periplasmic binding protein-like II"/>
    <property type="match status" value="1"/>
</dbReference>
<evidence type="ECO:0000313" key="6">
    <source>
        <dbReference type="EMBL" id="GAA0565369.1"/>
    </source>
</evidence>
<dbReference type="InterPro" id="IPR036390">
    <property type="entry name" value="WH_DNA-bd_sf"/>
</dbReference>
<dbReference type="Pfam" id="PF00126">
    <property type="entry name" value="HTH_1"/>
    <property type="match status" value="1"/>
</dbReference>
<proteinExistence type="inferred from homology"/>
<sequence length="340" mass="37547">MTKPLPQSSRRTLDETRILSGPFWGELRVFLAVAKAKSFNRAAEALNMSQPTVSRQVRRLQDVMGAQLVVPTQAGITLTRQGEELARSLRDLDQKLFEISTDLNAETRTAEGTVRLVISEVLAGLSVIPAMVAFSEMYPKIHLEMCAPTDHTSLRANHGDVMISVMPHQGPDVVSRPLGFLHMLPVATQDYIARYGVPTNSNLSAHCFVQCTTYMAMPQPWQSWNALVREGVVTHTTDNLLNYALMVKNGLGIGLVATTALADPVALPLELGVHIRVPLYAVAAAERVGTKAVQIVFDWMSELFGETIPWFSPDLKLDELPRETMTPLLIRLLGMPKRNP</sequence>
<dbReference type="InterPro" id="IPR058163">
    <property type="entry name" value="LysR-type_TF_proteobact-type"/>
</dbReference>
<evidence type="ECO:0000256" key="1">
    <source>
        <dbReference type="ARBA" id="ARBA00009437"/>
    </source>
</evidence>
<keyword evidence="3" id="KW-0238">DNA-binding</keyword>
<dbReference type="InterPro" id="IPR000847">
    <property type="entry name" value="LysR_HTH_N"/>
</dbReference>
<evidence type="ECO:0000313" key="7">
    <source>
        <dbReference type="Proteomes" id="UP001499951"/>
    </source>
</evidence>
<protein>
    <submittedName>
        <fullName evidence="6">LysR family transcriptional regulator</fullName>
    </submittedName>
</protein>
<reference evidence="6 7" key="1">
    <citation type="journal article" date="2019" name="Int. J. Syst. Evol. Microbiol.">
        <title>The Global Catalogue of Microorganisms (GCM) 10K type strain sequencing project: providing services to taxonomists for standard genome sequencing and annotation.</title>
        <authorList>
            <consortium name="The Broad Institute Genomics Platform"/>
            <consortium name="The Broad Institute Genome Sequencing Center for Infectious Disease"/>
            <person name="Wu L."/>
            <person name="Ma J."/>
        </authorList>
    </citation>
    <scope>NUCLEOTIDE SEQUENCE [LARGE SCALE GENOMIC DNA]</scope>
    <source>
        <strain evidence="6 7">JCM 15089</strain>
    </source>
</reference>
<evidence type="ECO:0000256" key="2">
    <source>
        <dbReference type="ARBA" id="ARBA00023015"/>
    </source>
</evidence>
<dbReference type="PROSITE" id="PS50931">
    <property type="entry name" value="HTH_LYSR"/>
    <property type="match status" value="1"/>
</dbReference>
<comment type="caution">
    <text evidence="6">The sequence shown here is derived from an EMBL/GenBank/DDBJ whole genome shotgun (WGS) entry which is preliminary data.</text>
</comment>
<dbReference type="Proteomes" id="UP001499951">
    <property type="component" value="Unassembled WGS sequence"/>
</dbReference>
<evidence type="ECO:0000256" key="4">
    <source>
        <dbReference type="ARBA" id="ARBA00023163"/>
    </source>
</evidence>